<accession>A0A926HJD8</accession>
<dbReference type="RefSeq" id="WP_249285600.1">
    <property type="nucleotide sequence ID" value="NZ_JACRSO010000004.1"/>
</dbReference>
<dbReference type="EMBL" id="JACRSO010000004">
    <property type="protein sequence ID" value="MBC8529787.1"/>
    <property type="molecule type" value="Genomic_DNA"/>
</dbReference>
<dbReference type="GO" id="GO:0008757">
    <property type="term" value="F:S-adenosylmethionine-dependent methyltransferase activity"/>
    <property type="evidence" value="ECO:0007669"/>
    <property type="project" value="InterPro"/>
</dbReference>
<reference evidence="2" key="1">
    <citation type="submission" date="2020-08" db="EMBL/GenBank/DDBJ databases">
        <title>Genome public.</title>
        <authorList>
            <person name="Liu C."/>
            <person name="Sun Q."/>
        </authorList>
    </citation>
    <scope>NUCLEOTIDE SEQUENCE</scope>
    <source>
        <strain evidence="2">NSJ-44</strain>
    </source>
</reference>
<keyword evidence="2" id="KW-0808">Transferase</keyword>
<organism evidence="2 3">
    <name type="scientific">Luoshenia tenuis</name>
    <dbReference type="NCBI Taxonomy" id="2763654"/>
    <lineage>
        <taxon>Bacteria</taxon>
        <taxon>Bacillati</taxon>
        <taxon>Bacillota</taxon>
        <taxon>Clostridia</taxon>
        <taxon>Christensenellales</taxon>
        <taxon>Christensenellaceae</taxon>
        <taxon>Luoshenia</taxon>
    </lineage>
</organism>
<dbReference type="InterPro" id="IPR029063">
    <property type="entry name" value="SAM-dependent_MTases_sf"/>
</dbReference>
<dbReference type="Gene3D" id="3.40.50.150">
    <property type="entry name" value="Vaccinia Virus protein VP39"/>
    <property type="match status" value="1"/>
</dbReference>
<dbReference type="InterPro" id="IPR050508">
    <property type="entry name" value="Methyltransf_Superfamily"/>
</dbReference>
<dbReference type="PANTHER" id="PTHR42912">
    <property type="entry name" value="METHYLTRANSFERASE"/>
    <property type="match status" value="1"/>
</dbReference>
<dbReference type="SUPFAM" id="SSF53335">
    <property type="entry name" value="S-adenosyl-L-methionine-dependent methyltransferases"/>
    <property type="match status" value="1"/>
</dbReference>
<evidence type="ECO:0000313" key="2">
    <source>
        <dbReference type="EMBL" id="MBC8529787.1"/>
    </source>
</evidence>
<feature type="domain" description="Methyltransferase type 11" evidence="1">
    <location>
        <begin position="49"/>
        <end position="145"/>
    </location>
</feature>
<dbReference type="PANTHER" id="PTHR42912:SF93">
    <property type="entry name" value="N6-ADENOSINE-METHYLTRANSFERASE TMT1A"/>
    <property type="match status" value="1"/>
</dbReference>
<dbReference type="Pfam" id="PF08241">
    <property type="entry name" value="Methyltransf_11"/>
    <property type="match status" value="1"/>
</dbReference>
<name>A0A926HJD8_9FIRM</name>
<dbReference type="InterPro" id="IPR013216">
    <property type="entry name" value="Methyltransf_11"/>
</dbReference>
<gene>
    <name evidence="2" type="ORF">H8699_10140</name>
</gene>
<protein>
    <submittedName>
        <fullName evidence="2">Methyltransferase domain-containing protein</fullName>
    </submittedName>
</protein>
<keyword evidence="2" id="KW-0489">Methyltransferase</keyword>
<dbReference type="Proteomes" id="UP000654279">
    <property type="component" value="Unassembled WGS sequence"/>
</dbReference>
<dbReference type="CDD" id="cd02440">
    <property type="entry name" value="AdoMet_MTases"/>
    <property type="match status" value="1"/>
</dbReference>
<sequence length="257" mass="28530">MKPENLEAIRASFGVQARAFESGKMNFSKKEYLDYTLACIAPQAGEDVLEVAAGTCACGRALAPYARSVTCLDATPAMLEVGREACAREGIGNLRPVIGYAEELPFLDASFDIVVSRLAFHHFTQIERPFQEMARVLKPGGRLVLIDMEAAAQPLRAVEDRIETLRDPSHIKNRSAEELRALYAQNGLRVERCQSTPIPVALENWMELTQTPQPVRAQITALMQCELAGGEKTGFAPYLREGQLYFDQRWVLIIGSR</sequence>
<dbReference type="GO" id="GO:0032259">
    <property type="term" value="P:methylation"/>
    <property type="evidence" value="ECO:0007669"/>
    <property type="project" value="UniProtKB-KW"/>
</dbReference>
<evidence type="ECO:0000313" key="3">
    <source>
        <dbReference type="Proteomes" id="UP000654279"/>
    </source>
</evidence>
<proteinExistence type="predicted"/>
<dbReference type="AlphaFoldDB" id="A0A926HJD8"/>
<comment type="caution">
    <text evidence="2">The sequence shown here is derived from an EMBL/GenBank/DDBJ whole genome shotgun (WGS) entry which is preliminary data.</text>
</comment>
<keyword evidence="3" id="KW-1185">Reference proteome</keyword>
<evidence type="ECO:0000259" key="1">
    <source>
        <dbReference type="Pfam" id="PF08241"/>
    </source>
</evidence>